<dbReference type="Proteomes" id="UP000275385">
    <property type="component" value="Unassembled WGS sequence"/>
</dbReference>
<feature type="region of interest" description="Disordered" evidence="1">
    <location>
        <begin position="124"/>
        <end position="155"/>
    </location>
</feature>
<dbReference type="EMBL" id="QVQW01000006">
    <property type="protein sequence ID" value="RKU48048.1"/>
    <property type="molecule type" value="Genomic_DNA"/>
</dbReference>
<dbReference type="STRING" id="177199.A0A420YJI4"/>
<reference evidence="2 3" key="1">
    <citation type="submission" date="2018-08" db="EMBL/GenBank/DDBJ databases">
        <title>Draft genome of the lignicolous fungus Coniochaeta pulveracea.</title>
        <authorList>
            <person name="Borstlap C.J."/>
            <person name="De Witt R.N."/>
            <person name="Botha A."/>
            <person name="Volschenk H."/>
        </authorList>
    </citation>
    <scope>NUCLEOTIDE SEQUENCE [LARGE SCALE GENOMIC DNA]</scope>
    <source>
        <strain evidence="2 3">CAB683</strain>
    </source>
</reference>
<proteinExistence type="predicted"/>
<dbReference type="PANTHER" id="PTHR40625:SF1">
    <property type="entry name" value="AMP-ACTIVATED PROTEIN KINASE GLYCOGEN-BINDING DOMAIN-CONTAINING PROTEIN"/>
    <property type="match status" value="1"/>
</dbReference>
<protein>
    <submittedName>
        <fullName evidence="2">Uncharacterized protein</fullName>
    </submittedName>
</protein>
<evidence type="ECO:0000313" key="2">
    <source>
        <dbReference type="EMBL" id="RKU48048.1"/>
    </source>
</evidence>
<name>A0A420YJI4_9PEZI</name>
<dbReference type="AlphaFoldDB" id="A0A420YJI4"/>
<organism evidence="2 3">
    <name type="scientific">Coniochaeta pulveracea</name>
    <dbReference type="NCBI Taxonomy" id="177199"/>
    <lineage>
        <taxon>Eukaryota</taxon>
        <taxon>Fungi</taxon>
        <taxon>Dikarya</taxon>
        <taxon>Ascomycota</taxon>
        <taxon>Pezizomycotina</taxon>
        <taxon>Sordariomycetes</taxon>
        <taxon>Sordariomycetidae</taxon>
        <taxon>Coniochaetales</taxon>
        <taxon>Coniochaetaceae</taxon>
        <taxon>Coniochaeta</taxon>
    </lineage>
</organism>
<accession>A0A420YJI4</accession>
<feature type="compositionally biased region" description="Acidic residues" evidence="1">
    <location>
        <begin position="384"/>
        <end position="395"/>
    </location>
</feature>
<feature type="compositionally biased region" description="Basic and acidic residues" evidence="1">
    <location>
        <begin position="131"/>
        <end position="145"/>
    </location>
</feature>
<dbReference type="OrthoDB" id="5422351at2759"/>
<sequence>MDPTTTLFTFMLETHFSVRSVHLYGSWDNFAAPYPMERDTRRHEGQWRGCHSFRETTLADGADGDARKDGDLTMGQTYYYYYELDGTNEVHDSTLPSTNDCPYLPGQTVNTLWVPIERSLRKRSASLSSMRDTDLRTMNPKDKYVNPRPPPSSTQTMAVRRLATAPSTISHKRSVRSLSPGSSWSFSPRKLFGRKASSSSLREVEEIIPPENSVHSSWEGIRASRFTSQMRTSRDISPESLRRFLTDDVSPVVQASHGERPALAIPEDIAEEVEDDDNFATSATLSPLESVTHFTVLSPPPSQPSHSRCTTPAFSAQELALNPVPRSKSSLTSVAVPPTCSPVHVASVTIQSPRMGTSFYEPDLTTPTSPQSTASNEIPSFYNSDDEDDDEEDEEAYPLPAVGLGLGANAGSSISTYSLPLTSDTGKKSAVQEQSAAKSACSPELLARGGAKVHGSIPFLTSPIPHSGLDELMYELGWMSDFIRGKSH</sequence>
<feature type="compositionally biased region" description="Polar residues" evidence="1">
    <location>
        <begin position="365"/>
        <end position="383"/>
    </location>
</feature>
<evidence type="ECO:0000313" key="3">
    <source>
        <dbReference type="Proteomes" id="UP000275385"/>
    </source>
</evidence>
<comment type="caution">
    <text evidence="2">The sequence shown here is derived from an EMBL/GenBank/DDBJ whole genome shotgun (WGS) entry which is preliminary data.</text>
</comment>
<gene>
    <name evidence="2" type="ORF">DL546_007874</name>
</gene>
<keyword evidence="3" id="KW-1185">Reference proteome</keyword>
<dbReference type="PANTHER" id="PTHR40625">
    <property type="entry name" value="GTP-BINDING PROTEIN ESDC-RELATED"/>
    <property type="match status" value="1"/>
</dbReference>
<feature type="region of interest" description="Disordered" evidence="1">
    <location>
        <begin position="357"/>
        <end position="395"/>
    </location>
</feature>
<evidence type="ECO:0000256" key="1">
    <source>
        <dbReference type="SAM" id="MobiDB-lite"/>
    </source>
</evidence>